<name>A0A8H8SYS6_9AGAM</name>
<dbReference type="EMBL" id="CP059666">
    <property type="protein sequence ID" value="QRW22764.1"/>
    <property type="molecule type" value="Genomic_DNA"/>
</dbReference>
<sequence>MALAKPSNPRLRILRPTISVPNLFNSLVPHSLLSIGTEGCQDAPVIVLSSSDEEDEGVGDDRPTKRSDNTAEAQGLFTTYARSRGTFYPIVSFASGTSGTRVTVLRFSALAKRATAAGARSNWNVRSVPEFRVEWGAASDRFPKTGA</sequence>
<feature type="region of interest" description="Disordered" evidence="1">
    <location>
        <begin position="48"/>
        <end position="73"/>
    </location>
</feature>
<accession>A0A8H8SYS6</accession>
<dbReference type="Proteomes" id="UP000650533">
    <property type="component" value="Chromosome 9"/>
</dbReference>
<evidence type="ECO:0000313" key="3">
    <source>
        <dbReference type="Proteomes" id="UP000650533"/>
    </source>
</evidence>
<reference evidence="2" key="1">
    <citation type="submission" date="2020-05" db="EMBL/GenBank/DDBJ databases">
        <title>Evolutionary and genomic comparisons of hybrid uninucleate and nonhybrid Rhizoctonia fungi.</title>
        <authorList>
            <person name="Li C."/>
            <person name="Chen X."/>
        </authorList>
    </citation>
    <scope>NUCLEOTIDE SEQUENCE</scope>
    <source>
        <strain evidence="2">AG-1 IA</strain>
    </source>
</reference>
<dbReference type="KEGG" id="rsx:RhiXN_07800"/>
<protein>
    <submittedName>
        <fullName evidence="2">Uncharacterized protein</fullName>
    </submittedName>
</protein>
<dbReference type="RefSeq" id="XP_043183001.1">
    <property type="nucleotide sequence ID" value="XM_043327616.1"/>
</dbReference>
<organism evidence="2 3">
    <name type="scientific">Rhizoctonia solani</name>
    <dbReference type="NCBI Taxonomy" id="456999"/>
    <lineage>
        <taxon>Eukaryota</taxon>
        <taxon>Fungi</taxon>
        <taxon>Dikarya</taxon>
        <taxon>Basidiomycota</taxon>
        <taxon>Agaricomycotina</taxon>
        <taxon>Agaricomycetes</taxon>
        <taxon>Cantharellales</taxon>
        <taxon>Ceratobasidiaceae</taxon>
        <taxon>Rhizoctonia</taxon>
    </lineage>
</organism>
<evidence type="ECO:0000313" key="2">
    <source>
        <dbReference type="EMBL" id="QRW22764.1"/>
    </source>
</evidence>
<dbReference type="GeneID" id="67030079"/>
<evidence type="ECO:0000256" key="1">
    <source>
        <dbReference type="SAM" id="MobiDB-lite"/>
    </source>
</evidence>
<feature type="compositionally biased region" description="Basic and acidic residues" evidence="1">
    <location>
        <begin position="59"/>
        <end position="69"/>
    </location>
</feature>
<dbReference type="AlphaFoldDB" id="A0A8H8SYS6"/>
<gene>
    <name evidence="2" type="ORF">RhiXN_07800</name>
</gene>
<proteinExistence type="predicted"/>